<dbReference type="PANTHER" id="PTHR34365">
    <property type="entry name" value="ENOLASE (DUF1399)"/>
    <property type="match status" value="1"/>
</dbReference>
<dbReference type="Gramene" id="Psat02G0377400-T1">
    <property type="protein sequence ID" value="KAI5437779.1"/>
    <property type="gene ID" value="KIW84_023774"/>
</dbReference>
<accession>A0A9D4YFU7</accession>
<sequence>MESSQHVAEWNEVQRIAISVDLVDVAKKQLEFLADVDINHHLYDGPVLDRTIYRYHDCWLPVLAKYSESRISEGPLVVPLDCEWIWHCHRLNPELLAAKWKKIWNNLYPDEPYNSDLIDSLPKYIKYDLISAVKRQIPFLYQISKPSSHNASDDIRDSTGIVGRESLERLRSSASTPGLIELQNHSVNSHSFSSVVGSSLSRSTTLESHIIGRPVRYGLPHVGSEVCSVEKSGAGLSGIRD</sequence>
<dbReference type="InterPro" id="IPR009836">
    <property type="entry name" value="GRDP-like"/>
</dbReference>
<dbReference type="Proteomes" id="UP001058974">
    <property type="component" value="Chromosome 2"/>
</dbReference>
<dbReference type="AlphaFoldDB" id="A0A9D4YFU7"/>
<name>A0A9D4YFU7_PEA</name>
<reference evidence="1 2" key="1">
    <citation type="journal article" date="2022" name="Nat. Genet.">
        <title>Improved pea reference genome and pan-genome highlight genomic features and evolutionary characteristics.</title>
        <authorList>
            <person name="Yang T."/>
            <person name="Liu R."/>
            <person name="Luo Y."/>
            <person name="Hu S."/>
            <person name="Wang D."/>
            <person name="Wang C."/>
            <person name="Pandey M.K."/>
            <person name="Ge S."/>
            <person name="Xu Q."/>
            <person name="Li N."/>
            <person name="Li G."/>
            <person name="Huang Y."/>
            <person name="Saxena R.K."/>
            <person name="Ji Y."/>
            <person name="Li M."/>
            <person name="Yan X."/>
            <person name="He Y."/>
            <person name="Liu Y."/>
            <person name="Wang X."/>
            <person name="Xiang C."/>
            <person name="Varshney R.K."/>
            <person name="Ding H."/>
            <person name="Gao S."/>
            <person name="Zong X."/>
        </authorList>
    </citation>
    <scope>NUCLEOTIDE SEQUENCE [LARGE SCALE GENOMIC DNA]</scope>
    <source>
        <strain evidence="1 2">cv. Zhongwan 6</strain>
    </source>
</reference>
<keyword evidence="2" id="KW-1185">Reference proteome</keyword>
<evidence type="ECO:0000313" key="2">
    <source>
        <dbReference type="Proteomes" id="UP001058974"/>
    </source>
</evidence>
<protein>
    <submittedName>
        <fullName evidence="1">Uncharacterized protein</fullName>
    </submittedName>
</protein>
<comment type="caution">
    <text evidence="1">The sequence shown here is derived from an EMBL/GenBank/DDBJ whole genome shotgun (WGS) entry which is preliminary data.</text>
</comment>
<dbReference type="PANTHER" id="PTHR34365:SF7">
    <property type="entry name" value="GLYCINE-RICH DOMAIN-CONTAINING PROTEIN 1"/>
    <property type="match status" value="1"/>
</dbReference>
<evidence type="ECO:0000313" key="1">
    <source>
        <dbReference type="EMBL" id="KAI5437779.1"/>
    </source>
</evidence>
<dbReference type="EMBL" id="JAMSHJ010000002">
    <property type="protein sequence ID" value="KAI5437779.1"/>
    <property type="molecule type" value="Genomic_DNA"/>
</dbReference>
<gene>
    <name evidence="1" type="ORF">KIW84_023774</name>
</gene>
<dbReference type="Pfam" id="PF07173">
    <property type="entry name" value="GRDP-like"/>
    <property type="match status" value="2"/>
</dbReference>
<proteinExistence type="predicted"/>
<organism evidence="1 2">
    <name type="scientific">Pisum sativum</name>
    <name type="common">Garden pea</name>
    <name type="synonym">Lathyrus oleraceus</name>
    <dbReference type="NCBI Taxonomy" id="3888"/>
    <lineage>
        <taxon>Eukaryota</taxon>
        <taxon>Viridiplantae</taxon>
        <taxon>Streptophyta</taxon>
        <taxon>Embryophyta</taxon>
        <taxon>Tracheophyta</taxon>
        <taxon>Spermatophyta</taxon>
        <taxon>Magnoliopsida</taxon>
        <taxon>eudicotyledons</taxon>
        <taxon>Gunneridae</taxon>
        <taxon>Pentapetalae</taxon>
        <taxon>rosids</taxon>
        <taxon>fabids</taxon>
        <taxon>Fabales</taxon>
        <taxon>Fabaceae</taxon>
        <taxon>Papilionoideae</taxon>
        <taxon>50 kb inversion clade</taxon>
        <taxon>NPAAA clade</taxon>
        <taxon>Hologalegina</taxon>
        <taxon>IRL clade</taxon>
        <taxon>Fabeae</taxon>
        <taxon>Lathyrus</taxon>
    </lineage>
</organism>